<dbReference type="PANTHER" id="PTHR30386:SF28">
    <property type="entry name" value="EXPORTED PROTEIN"/>
    <property type="match status" value="1"/>
</dbReference>
<dbReference type="Proteomes" id="UP001156627">
    <property type="component" value="Unassembled WGS sequence"/>
</dbReference>
<dbReference type="PRINTS" id="PR01490">
    <property type="entry name" value="RTXTOXIND"/>
</dbReference>
<sequence length="422" mass="45893">MDTQLFRKDALEAQATSWLGGVHLSTPVSYKMWAMSAVLFTVSVVSWLVSGHYTRRVHVTGSLVPRAGLIDVVARSSGIVARVHVKEGQAIRVGDVLLVISGEHISEAVGETNAAVSRQLLAEKQSLQTDIGDTQAISDAQASSLRIQQATLQGELGVLVHQIATAQAKASSYLDVLDRMRPLEAKGYVSRLQIQQEESQALEARSEVDALIRQKYETTQQLNSSFDQLAKLPLDTHAKLNELRRKFAQAELQLAQNEADRSIEVRATQAGMVSSLTVKQGQAVSAGQSMLAVVPDGSQLEAQLLVPSAAIGFITPGTKVALHYQAFPYQKFGVQHGTVRQLSASALKPNEVTVLMGRAPPSEAMYHVDVELASQTVDAYGLAQPLKSNMALDADLLLERRRVIEWLLEPLYGIRRRSEGAS</sequence>
<comment type="caution">
    <text evidence="2">The sequence shown here is derived from an EMBL/GenBank/DDBJ whole genome shotgun (WGS) entry which is preliminary data.</text>
</comment>
<evidence type="ECO:0000313" key="3">
    <source>
        <dbReference type="Proteomes" id="UP001156627"/>
    </source>
</evidence>
<feature type="domain" description="CzcB-like barrel-sandwich hybrid" evidence="1">
    <location>
        <begin position="70"/>
        <end position="293"/>
    </location>
</feature>
<keyword evidence="3" id="KW-1185">Reference proteome</keyword>
<proteinExistence type="predicted"/>
<protein>
    <submittedName>
        <fullName evidence="2">Secretion protein</fullName>
    </submittedName>
</protein>
<dbReference type="SUPFAM" id="SSF111369">
    <property type="entry name" value="HlyD-like secretion proteins"/>
    <property type="match status" value="1"/>
</dbReference>
<dbReference type="RefSeq" id="WP_284334326.1">
    <property type="nucleotide sequence ID" value="NZ_BSOA01000052.1"/>
</dbReference>
<gene>
    <name evidence="2" type="ORF">GCM10007898_44910</name>
</gene>
<dbReference type="Gene3D" id="2.40.50.100">
    <property type="match status" value="1"/>
</dbReference>
<dbReference type="Pfam" id="PF25973">
    <property type="entry name" value="BSH_CzcB"/>
    <property type="match status" value="1"/>
</dbReference>
<dbReference type="EMBL" id="BSOA01000052">
    <property type="protein sequence ID" value="GLQ90915.1"/>
    <property type="molecule type" value="Genomic_DNA"/>
</dbReference>
<evidence type="ECO:0000259" key="1">
    <source>
        <dbReference type="Pfam" id="PF25973"/>
    </source>
</evidence>
<accession>A0ABQ5XK90</accession>
<evidence type="ECO:0000313" key="2">
    <source>
        <dbReference type="EMBL" id="GLQ90915.1"/>
    </source>
</evidence>
<dbReference type="PANTHER" id="PTHR30386">
    <property type="entry name" value="MEMBRANE FUSION SUBUNIT OF EMRAB-TOLC MULTIDRUG EFFLUX PUMP"/>
    <property type="match status" value="1"/>
</dbReference>
<name>A0ABQ5XK90_9GAMM</name>
<dbReference type="InterPro" id="IPR058647">
    <property type="entry name" value="BSH_CzcB-like"/>
</dbReference>
<dbReference type="Gene3D" id="2.40.30.170">
    <property type="match status" value="1"/>
</dbReference>
<dbReference type="InterPro" id="IPR050739">
    <property type="entry name" value="MFP"/>
</dbReference>
<reference evidence="3" key="1">
    <citation type="journal article" date="2019" name="Int. J. Syst. Evol. Microbiol.">
        <title>The Global Catalogue of Microorganisms (GCM) 10K type strain sequencing project: providing services to taxonomists for standard genome sequencing and annotation.</title>
        <authorList>
            <consortium name="The Broad Institute Genomics Platform"/>
            <consortium name="The Broad Institute Genome Sequencing Center for Infectious Disease"/>
            <person name="Wu L."/>
            <person name="Ma J."/>
        </authorList>
    </citation>
    <scope>NUCLEOTIDE SEQUENCE [LARGE SCALE GENOMIC DNA]</scope>
    <source>
        <strain evidence="3">NBRC 111981</strain>
    </source>
</reference>
<organism evidence="2 3">
    <name type="scientific">Dyella flagellata</name>
    <dbReference type="NCBI Taxonomy" id="1867833"/>
    <lineage>
        <taxon>Bacteria</taxon>
        <taxon>Pseudomonadati</taxon>
        <taxon>Pseudomonadota</taxon>
        <taxon>Gammaproteobacteria</taxon>
        <taxon>Lysobacterales</taxon>
        <taxon>Rhodanobacteraceae</taxon>
        <taxon>Dyella</taxon>
    </lineage>
</organism>